<keyword evidence="3" id="KW-1185">Reference proteome</keyword>
<dbReference type="InterPro" id="IPR002789">
    <property type="entry name" value="HerA_central"/>
</dbReference>
<reference evidence="3" key="1">
    <citation type="submission" date="2014-08" db="EMBL/GenBank/DDBJ databases">
        <authorList>
            <person name="Moulin L."/>
        </authorList>
    </citation>
    <scope>NUCLEOTIDE SEQUENCE [LARGE SCALE GENOMIC DNA]</scope>
</reference>
<protein>
    <recommendedName>
        <fullName evidence="1">AAA+ ATPase domain-containing protein</fullName>
    </recommendedName>
</protein>
<dbReference type="PANTHER" id="PTHR42957">
    <property type="entry name" value="HELICASE MJ1565-RELATED"/>
    <property type="match status" value="1"/>
</dbReference>
<organism evidence="2 3">
    <name type="scientific">Mesorhizobium plurifarium</name>
    <dbReference type="NCBI Taxonomy" id="69974"/>
    <lineage>
        <taxon>Bacteria</taxon>
        <taxon>Pseudomonadati</taxon>
        <taxon>Pseudomonadota</taxon>
        <taxon>Alphaproteobacteria</taxon>
        <taxon>Hyphomicrobiales</taxon>
        <taxon>Phyllobacteriaceae</taxon>
        <taxon>Mesorhizobium</taxon>
    </lineage>
</organism>
<dbReference type="AlphaFoldDB" id="A0A090EAD1"/>
<gene>
    <name evidence="2" type="ORF">MPL3356_60625</name>
</gene>
<dbReference type="InterPro" id="IPR027417">
    <property type="entry name" value="P-loop_NTPase"/>
</dbReference>
<dbReference type="Pfam" id="PF01935">
    <property type="entry name" value="DUF87"/>
    <property type="match status" value="1"/>
</dbReference>
<dbReference type="PANTHER" id="PTHR42957:SF1">
    <property type="entry name" value="HELICASE MJ1565-RELATED"/>
    <property type="match status" value="1"/>
</dbReference>
<feature type="domain" description="AAA+ ATPase" evidence="1">
    <location>
        <begin position="10"/>
        <end position="200"/>
    </location>
</feature>
<evidence type="ECO:0000313" key="2">
    <source>
        <dbReference type="EMBL" id="CDX26934.1"/>
    </source>
</evidence>
<dbReference type="SUPFAM" id="SSF52540">
    <property type="entry name" value="P-loop containing nucleoside triphosphate hydrolases"/>
    <property type="match status" value="1"/>
</dbReference>
<dbReference type="InterPro" id="IPR008571">
    <property type="entry name" value="HerA-like"/>
</dbReference>
<name>A0A090EAD1_MESPL</name>
<evidence type="ECO:0000313" key="3">
    <source>
        <dbReference type="Proteomes" id="UP000045285"/>
    </source>
</evidence>
<dbReference type="SMART" id="SM00382">
    <property type="entry name" value="AAA"/>
    <property type="match status" value="1"/>
</dbReference>
<proteinExistence type="predicted"/>
<dbReference type="InterPro" id="IPR003593">
    <property type="entry name" value="AAA+_ATPase"/>
</dbReference>
<dbReference type="EMBL" id="CCMZ01000056">
    <property type="protein sequence ID" value="CDX26934.1"/>
    <property type="molecule type" value="Genomic_DNA"/>
</dbReference>
<evidence type="ECO:0000259" key="1">
    <source>
        <dbReference type="SMART" id="SM00382"/>
    </source>
</evidence>
<dbReference type="Gene3D" id="3.40.50.300">
    <property type="entry name" value="P-loop containing nucleotide triphosphate hydrolases"/>
    <property type="match status" value="1"/>
</dbReference>
<dbReference type="Proteomes" id="UP000045285">
    <property type="component" value="Unassembled WGS sequence"/>
</dbReference>
<accession>A0A090EAD1</accession>
<sequence length="583" mass="62264">MAELIPSSALESHVGILGKTGSGKSNAAKTLAERLMSAGARVCMIDPTGTWWGIRLSADGKRRSGFEPVIFGGERADVQIMPEHGAAIGEAIATSSGSAIIDLRSMGSGGKAKFFIGFAEKLMATNQGPLHLILDEAHIFAPKGKVSTPQAGEMLARTNDLVSLGRGLGLRIIMITQRPAKLHNDSLSQIETMIAMRLIAPHDRRAIEDWIKETADLEKGKQITASLSSLPVGDAWVWAPELDILERIHFPLASTYDSGSLKAGAAPALTAIDTAAIAARLEQIRADVFANDPAKLKAKIAELQRELASKSTAKIIAAPTADIEAAEKRGYLRGHDDGFKAGRLLGYSQASRTQLLRIAEGLRGAAMLTQAADAFEVAAETIKAIQIEEEPASAAIVAMRPLSEEAKEALRDRSRALAVNPIPEKPVSGQAGYDFSRSEMKVLRAIAMWRSLGHDTPTKIMVAGAAGYSAGSGNFANLLSKLKTAGAIEYPSPGAVRLLADIIPMSFDEARDSMLSLMNAPQRKLFDALVPGELSKVELAARTDYSAGSGNFANLLSKLRSLQIVDYPQRGQVVLQPWVHQIL</sequence>